<gene>
    <name evidence="1" type="ordered locus">zobellia_992</name>
</gene>
<reference evidence="2" key="1">
    <citation type="submission" date="2009-07" db="EMBL/GenBank/DDBJ databases">
        <title>Complete genome sequence of Zobellia galactanivorans Dsij.</title>
        <authorList>
            <consortium name="Genoscope - CEA"/>
        </authorList>
    </citation>
    <scope>NUCLEOTIDE SEQUENCE [LARGE SCALE GENOMIC DNA]</scope>
    <source>
        <strain evidence="2">DSM 12802 / CCUG 47099 / CIP 106680 / NCIMB 13871 / Dsij</strain>
    </source>
</reference>
<dbReference type="STRING" id="63186.ZOBELLIA_992"/>
<evidence type="ECO:0000313" key="2">
    <source>
        <dbReference type="Proteomes" id="UP000008898"/>
    </source>
</evidence>
<organism evidence="1 2">
    <name type="scientific">Zobellia galactanivorans (strain DSM 12802 / CCUG 47099 / CIP 106680 / NCIMB 13871 / Dsij)</name>
    <dbReference type="NCBI Taxonomy" id="63186"/>
    <lineage>
        <taxon>Bacteria</taxon>
        <taxon>Pseudomonadati</taxon>
        <taxon>Bacteroidota</taxon>
        <taxon>Flavobacteriia</taxon>
        <taxon>Flavobacteriales</taxon>
        <taxon>Flavobacteriaceae</taxon>
        <taxon>Zobellia</taxon>
    </lineage>
</organism>
<dbReference type="Gene3D" id="3.20.20.150">
    <property type="entry name" value="Divalent-metal-dependent TIM barrel enzymes"/>
    <property type="match status" value="1"/>
</dbReference>
<keyword evidence="2" id="KW-1185">Reference proteome</keyword>
<reference evidence="1 2" key="2">
    <citation type="journal article" date="2012" name="Environ. Microbiol.">
        <title>Characterization of the first alginolytic operons in a marine bacterium: from their emergence in marine Flavobacteriia to their independent transfers to marine Proteobacteria and human gut Bacteroides.</title>
        <authorList>
            <person name="Thomas F."/>
            <person name="Barbeyron T."/>
            <person name="Tonon T."/>
            <person name="Genicot S."/>
            <person name="Czjzek M."/>
            <person name="Michel G."/>
        </authorList>
    </citation>
    <scope>NUCLEOTIDE SEQUENCE [LARGE SCALE GENOMIC DNA]</scope>
    <source>
        <strain evidence="2">DSM 12802 / CCUG 47099 / CIP 106680 / NCIMB 13871 / Dsij</strain>
    </source>
</reference>
<dbReference type="HOGENOM" id="CLU_1926797_0_0_10"/>
<dbReference type="OrthoDB" id="1114629at2"/>
<evidence type="ECO:0000313" key="1">
    <source>
        <dbReference type="EMBL" id="CAZ95049.1"/>
    </source>
</evidence>
<proteinExistence type="predicted"/>
<dbReference type="Proteomes" id="UP000008898">
    <property type="component" value="Chromosome"/>
</dbReference>
<dbReference type="AlphaFoldDB" id="G0LA49"/>
<dbReference type="KEGG" id="zga:ZOBELLIA_992"/>
<accession>G0LA49</accession>
<protein>
    <submittedName>
        <fullName evidence="1">Uncharacterized protein</fullName>
    </submittedName>
</protein>
<sequence>MPIGMTLGNSSLEHTYSSQEPLPFYSPTSKIKLSLNAWSYNMPLFNYIKGKTEGMSLFQLLDERARLGFDAIDPTGYFFLGYPEVPKTFFINDFKRRIFQLGLDGSGTGIRADFSPANKKKRMADMELTKQ</sequence>
<name>G0LA49_ZOBGA</name>
<dbReference type="EMBL" id="FP476056">
    <property type="protein sequence ID" value="CAZ95049.1"/>
    <property type="molecule type" value="Genomic_DNA"/>
</dbReference>
<dbReference type="RefSeq" id="WP_013992361.1">
    <property type="nucleotide sequence ID" value="NC_015844.1"/>
</dbReference>